<reference evidence="7 8" key="1">
    <citation type="submission" date="2025-05" db="UniProtKB">
        <authorList>
            <consortium name="RefSeq"/>
        </authorList>
    </citation>
    <scope>NUCLEOTIDE SEQUENCE [LARGE SCALE GENOMIC DNA]</scope>
</reference>
<keyword evidence="7" id="KW-1185">Reference proteome</keyword>
<dbReference type="InterPro" id="IPR000301">
    <property type="entry name" value="Tetraspanin_animals"/>
</dbReference>
<protein>
    <recommendedName>
        <fullName evidence="6">Tetraspanin</fullName>
    </recommendedName>
</protein>
<comment type="similarity">
    <text evidence="2 6">Belongs to the tetraspanin (TM4SF) family.</text>
</comment>
<evidence type="ECO:0000313" key="9">
    <source>
        <dbReference type="RefSeq" id="XP_072844515.1"/>
    </source>
</evidence>
<evidence type="ECO:0000256" key="2">
    <source>
        <dbReference type="ARBA" id="ARBA00006840"/>
    </source>
</evidence>
<dbReference type="PROSITE" id="PS00421">
    <property type="entry name" value="TM4_1"/>
    <property type="match status" value="1"/>
</dbReference>
<dbReference type="InterPro" id="IPR008952">
    <property type="entry name" value="Tetraspanin_EC2_sf"/>
</dbReference>
<keyword evidence="4 6" id="KW-1133">Transmembrane helix</keyword>
<dbReference type="RefSeq" id="XP_072844514.1">
    <property type="nucleotide sequence ID" value="XM_072988413.1"/>
</dbReference>
<dbReference type="RefSeq" id="XP_072844515.1">
    <property type="nucleotide sequence ID" value="XM_072988414.1"/>
</dbReference>
<gene>
    <name evidence="8 9" type="primary">LOC110070589</name>
</gene>
<keyword evidence="5 6" id="KW-0472">Membrane</keyword>
<dbReference type="SUPFAM" id="SSF48652">
    <property type="entry name" value="Tetraspanin"/>
    <property type="match status" value="1"/>
</dbReference>
<evidence type="ECO:0000256" key="6">
    <source>
        <dbReference type="RuleBase" id="RU361218"/>
    </source>
</evidence>
<feature type="transmembrane region" description="Helical" evidence="6">
    <location>
        <begin position="207"/>
        <end position="230"/>
    </location>
</feature>
<sequence>MRHADAGTLIVTCGLWILTDKNPFGTILHISSPMFKLGVYAFIAVGAVTMFMGFLGCVGAYYGIRCLLGLYIASLLFILVAQIATGVFLFFQQDTVKARTTETIRDLLMTYNATDQANQTLETAWDNIQSQFSCCGWTGPDNWKINAAYQKGNYTFFPCSCSNTSLVLLGFCPLQAPSDKVTIADWPVPKQGCHEALQKWVAGNFDIILGVCAAVGLTELLGMVLSLCLYKSKRHTR</sequence>
<dbReference type="Gene3D" id="1.10.1450.10">
    <property type="entry name" value="Tetraspanin"/>
    <property type="match status" value="1"/>
</dbReference>
<evidence type="ECO:0000256" key="3">
    <source>
        <dbReference type="ARBA" id="ARBA00022692"/>
    </source>
</evidence>
<comment type="caution">
    <text evidence="6">Lacks conserved residue(s) required for the propagation of feature annotation.</text>
</comment>
<evidence type="ECO:0000313" key="8">
    <source>
        <dbReference type="RefSeq" id="XP_072844514.1"/>
    </source>
</evidence>
<dbReference type="InterPro" id="IPR018499">
    <property type="entry name" value="Tetraspanin/Peripherin"/>
</dbReference>
<accession>A0ABM5FGI8</accession>
<name>A0ABM5FGI8_9SAUR</name>
<dbReference type="PIRSF" id="PIRSF002419">
    <property type="entry name" value="Tetraspanin"/>
    <property type="match status" value="1"/>
</dbReference>
<dbReference type="InterPro" id="IPR018503">
    <property type="entry name" value="Tetraspanin_CS"/>
</dbReference>
<organism evidence="7 9">
    <name type="scientific">Pogona vitticeps</name>
    <name type="common">central bearded dragon</name>
    <dbReference type="NCBI Taxonomy" id="103695"/>
    <lineage>
        <taxon>Eukaryota</taxon>
        <taxon>Metazoa</taxon>
        <taxon>Chordata</taxon>
        <taxon>Craniata</taxon>
        <taxon>Vertebrata</taxon>
        <taxon>Euteleostomi</taxon>
        <taxon>Lepidosauria</taxon>
        <taxon>Squamata</taxon>
        <taxon>Bifurcata</taxon>
        <taxon>Unidentata</taxon>
        <taxon>Episquamata</taxon>
        <taxon>Toxicofera</taxon>
        <taxon>Iguania</taxon>
        <taxon>Acrodonta</taxon>
        <taxon>Agamidae</taxon>
        <taxon>Amphibolurinae</taxon>
        <taxon>Pogona</taxon>
    </lineage>
</organism>
<dbReference type="Pfam" id="PF00335">
    <property type="entry name" value="Tetraspanin"/>
    <property type="match status" value="1"/>
</dbReference>
<dbReference type="GeneID" id="110070589"/>
<feature type="transmembrane region" description="Helical" evidence="6">
    <location>
        <begin position="37"/>
        <end position="62"/>
    </location>
</feature>
<dbReference type="PANTHER" id="PTHR19282:SF44">
    <property type="entry name" value="CD82 ANTIGEN"/>
    <property type="match status" value="1"/>
</dbReference>
<dbReference type="PANTHER" id="PTHR19282">
    <property type="entry name" value="TETRASPANIN"/>
    <property type="match status" value="1"/>
</dbReference>
<dbReference type="PRINTS" id="PR00259">
    <property type="entry name" value="TMFOUR"/>
</dbReference>
<evidence type="ECO:0000256" key="5">
    <source>
        <dbReference type="ARBA" id="ARBA00023136"/>
    </source>
</evidence>
<evidence type="ECO:0000256" key="1">
    <source>
        <dbReference type="ARBA" id="ARBA00004141"/>
    </source>
</evidence>
<comment type="subcellular location">
    <subcellularLocation>
        <location evidence="1 6">Membrane</location>
        <topology evidence="1 6">Multi-pass membrane protein</topology>
    </subcellularLocation>
</comment>
<evidence type="ECO:0000256" key="4">
    <source>
        <dbReference type="ARBA" id="ARBA00022989"/>
    </source>
</evidence>
<evidence type="ECO:0000313" key="7">
    <source>
        <dbReference type="Proteomes" id="UP001652642"/>
    </source>
</evidence>
<proteinExistence type="inferred from homology"/>
<feature type="transmembrane region" description="Helical" evidence="6">
    <location>
        <begin position="68"/>
        <end position="91"/>
    </location>
</feature>
<dbReference type="Proteomes" id="UP001652642">
    <property type="component" value="Chromosome 2"/>
</dbReference>
<keyword evidence="3 6" id="KW-0812">Transmembrane</keyword>